<reference evidence="2" key="2">
    <citation type="submission" date="2025-08" db="UniProtKB">
        <authorList>
            <consortium name="RefSeq"/>
        </authorList>
    </citation>
    <scope>IDENTIFICATION</scope>
    <source>
        <tissue evidence="2">Leaf</tissue>
    </source>
</reference>
<evidence type="ECO:0000313" key="1">
    <source>
        <dbReference type="Proteomes" id="UP000790787"/>
    </source>
</evidence>
<organism evidence="1 2">
    <name type="scientific">Nicotiana tabacum</name>
    <name type="common">Common tobacco</name>
    <dbReference type="NCBI Taxonomy" id="4097"/>
    <lineage>
        <taxon>Eukaryota</taxon>
        <taxon>Viridiplantae</taxon>
        <taxon>Streptophyta</taxon>
        <taxon>Embryophyta</taxon>
        <taxon>Tracheophyta</taxon>
        <taxon>Spermatophyta</taxon>
        <taxon>Magnoliopsida</taxon>
        <taxon>eudicotyledons</taxon>
        <taxon>Gunneridae</taxon>
        <taxon>Pentapetalae</taxon>
        <taxon>asterids</taxon>
        <taxon>lamiids</taxon>
        <taxon>Solanales</taxon>
        <taxon>Solanaceae</taxon>
        <taxon>Nicotianoideae</taxon>
        <taxon>Nicotianeae</taxon>
        <taxon>Nicotiana</taxon>
    </lineage>
</organism>
<dbReference type="RefSeq" id="XP_075079755.1">
    <property type="nucleotide sequence ID" value="XM_075223654.1"/>
</dbReference>
<accession>A0AC58S480</accession>
<sequence length="712" mass="81614">MVGYVIERRINKILIDDGYAVNILPIRIMKELGISTEELSESRLMIQGFNQGGQRAIGAINLEITMGDMQSTAWMHMIDAKASYNLLLGRPWIYENKVVPSTYYQCLKYNKDGVKKKIVTDDKPFSEAEAYFTDAKFYLKNHIMKGVKVDDITKAKGKKIVHLFRYVPKVKKDEGESSSLQKGALRELTLPIKQIDTIKLFAKAGYDPNEPSKLGKLPPEATRKANTMKDNEHVVKQSCEGLGYKQPPPIRISIRRASINYITTEDEPAGPNKRPSVFDRLGEPTTRISVFERFGPLKRKKNKSHRNYEKIRRPLPSRVQSISKECQSLVPSRMRQQSELLISCGEVLKVKTRTVVHTREHDEDEESVGSSYHITTNKEQYTSSLRKFDKYLGDASWCGHISFNDDDTQKDEDVEDAPAELEEGIKMTIDALKEVNLGTAEDSRPTYVSALLTTDEENTYVELLKEYKDVFAWSYKEMLGLDSKVAVHHLVVKKGARPVKQAQRRFRPELIPSIEAEVNKLIKAGFFREVKYPSWISSIVPVKKKNGQIRVCVDFRDLNNACPKDEFPLSIPELMIDATTGYEAMPFMDGSSGYNQIRMAPKDEELTAFRTPKGIYYYKVMPFGLKNDGATYQRAMQNIFDDILHKNVECYVDDLVVKSRKRGDHLQDLRMVFERLRRYQLRMNPLKYAFGVTFGKFLGFIVRHRGIEIDQA</sequence>
<name>A0AC58S480_TOBAC</name>
<proteinExistence type="predicted"/>
<evidence type="ECO:0000313" key="2">
    <source>
        <dbReference type="RefSeq" id="XP_075079755.1"/>
    </source>
</evidence>
<dbReference type="Proteomes" id="UP000790787">
    <property type="component" value="Chromosome 10"/>
</dbReference>
<protein>
    <submittedName>
        <fullName evidence="2">Uncharacterized protein LOC142165000</fullName>
    </submittedName>
</protein>
<reference evidence="1" key="1">
    <citation type="journal article" date="2014" name="Nat. Commun.">
        <title>The tobacco genome sequence and its comparison with those of tomato and potato.</title>
        <authorList>
            <person name="Sierro N."/>
            <person name="Battey J.N."/>
            <person name="Ouadi S."/>
            <person name="Bakaher N."/>
            <person name="Bovet L."/>
            <person name="Willig A."/>
            <person name="Goepfert S."/>
            <person name="Peitsch M.C."/>
            <person name="Ivanov N.V."/>
        </authorList>
    </citation>
    <scope>NUCLEOTIDE SEQUENCE [LARGE SCALE GENOMIC DNA]</scope>
</reference>
<keyword evidence="1" id="KW-1185">Reference proteome</keyword>
<gene>
    <name evidence="2" type="primary">LOC142165000</name>
</gene>